<organism evidence="1 2">
    <name type="scientific">Ramazzottius varieornatus</name>
    <name type="common">Water bear</name>
    <name type="synonym">Tardigrade</name>
    <dbReference type="NCBI Taxonomy" id="947166"/>
    <lineage>
        <taxon>Eukaryota</taxon>
        <taxon>Metazoa</taxon>
        <taxon>Ecdysozoa</taxon>
        <taxon>Tardigrada</taxon>
        <taxon>Eutardigrada</taxon>
        <taxon>Parachela</taxon>
        <taxon>Hypsibioidea</taxon>
        <taxon>Ramazzottiidae</taxon>
        <taxon>Ramazzottius</taxon>
    </lineage>
</organism>
<dbReference type="Proteomes" id="UP000186922">
    <property type="component" value="Unassembled WGS sequence"/>
</dbReference>
<dbReference type="EMBL" id="BDGG01000005">
    <property type="protein sequence ID" value="GAU99692.1"/>
    <property type="molecule type" value="Genomic_DNA"/>
</dbReference>
<dbReference type="AlphaFoldDB" id="A0A1D1VHY6"/>
<sequence length="84" mass="8978">MPDEERLGSPEDFHLTGMSTMTSATSSVLSDGVCVSRFPNTDTPLQAVVVNTKALQLCGYNPAVLISWPESALGPCHDGLERLD</sequence>
<name>A0A1D1VHY6_RAMVA</name>
<protein>
    <submittedName>
        <fullName evidence="1">Uncharacterized protein</fullName>
    </submittedName>
</protein>
<keyword evidence="2" id="KW-1185">Reference proteome</keyword>
<proteinExistence type="predicted"/>
<comment type="caution">
    <text evidence="1">The sequence shown here is derived from an EMBL/GenBank/DDBJ whole genome shotgun (WGS) entry which is preliminary data.</text>
</comment>
<evidence type="ECO:0000313" key="2">
    <source>
        <dbReference type="Proteomes" id="UP000186922"/>
    </source>
</evidence>
<evidence type="ECO:0000313" key="1">
    <source>
        <dbReference type="EMBL" id="GAU99692.1"/>
    </source>
</evidence>
<accession>A0A1D1VHY6</accession>
<reference evidence="1 2" key="1">
    <citation type="journal article" date="2016" name="Nat. Commun.">
        <title>Extremotolerant tardigrade genome and improved radiotolerance of human cultured cells by tardigrade-unique protein.</title>
        <authorList>
            <person name="Hashimoto T."/>
            <person name="Horikawa D.D."/>
            <person name="Saito Y."/>
            <person name="Kuwahara H."/>
            <person name="Kozuka-Hata H."/>
            <person name="Shin-I T."/>
            <person name="Minakuchi Y."/>
            <person name="Ohishi K."/>
            <person name="Motoyama A."/>
            <person name="Aizu T."/>
            <person name="Enomoto A."/>
            <person name="Kondo K."/>
            <person name="Tanaka S."/>
            <person name="Hara Y."/>
            <person name="Koshikawa S."/>
            <person name="Sagara H."/>
            <person name="Miura T."/>
            <person name="Yokobori S."/>
            <person name="Miyagawa K."/>
            <person name="Suzuki Y."/>
            <person name="Kubo T."/>
            <person name="Oyama M."/>
            <person name="Kohara Y."/>
            <person name="Fujiyama A."/>
            <person name="Arakawa K."/>
            <person name="Katayama T."/>
            <person name="Toyoda A."/>
            <person name="Kunieda T."/>
        </authorList>
    </citation>
    <scope>NUCLEOTIDE SEQUENCE [LARGE SCALE GENOMIC DNA]</scope>
    <source>
        <strain evidence="1 2">YOKOZUNA-1</strain>
    </source>
</reference>
<gene>
    <name evidence="1" type="primary">RvY_10653-1</name>
    <name evidence="1" type="synonym">RvY_10653.1</name>
    <name evidence="1" type="ORF">RvY_10653</name>
</gene>